<comment type="caution">
    <text evidence="2">The sequence shown here is derived from an EMBL/GenBank/DDBJ whole genome shotgun (WGS) entry which is preliminary data.</text>
</comment>
<gene>
    <name evidence="2" type="ORF">CYNAS_LOCUS7582</name>
</gene>
<evidence type="ECO:0000313" key="3">
    <source>
        <dbReference type="Proteomes" id="UP001176961"/>
    </source>
</evidence>
<accession>A0AA36GP33</accession>
<feature type="chain" id="PRO_5041309353" evidence="1">
    <location>
        <begin position="21"/>
        <end position="164"/>
    </location>
</feature>
<proteinExistence type="predicted"/>
<protein>
    <submittedName>
        <fullName evidence="2">Uncharacterized protein</fullName>
    </submittedName>
</protein>
<dbReference type="EMBL" id="CATQJL010000112">
    <property type="protein sequence ID" value="CAJ0595599.1"/>
    <property type="molecule type" value="Genomic_DNA"/>
</dbReference>
<dbReference type="AlphaFoldDB" id="A0AA36GP33"/>
<organism evidence="2 3">
    <name type="scientific">Cylicocyclus nassatus</name>
    <name type="common">Nematode worm</name>
    <dbReference type="NCBI Taxonomy" id="53992"/>
    <lineage>
        <taxon>Eukaryota</taxon>
        <taxon>Metazoa</taxon>
        <taxon>Ecdysozoa</taxon>
        <taxon>Nematoda</taxon>
        <taxon>Chromadorea</taxon>
        <taxon>Rhabditida</taxon>
        <taxon>Rhabditina</taxon>
        <taxon>Rhabditomorpha</taxon>
        <taxon>Strongyloidea</taxon>
        <taxon>Strongylidae</taxon>
        <taxon>Cylicocyclus</taxon>
    </lineage>
</organism>
<name>A0AA36GP33_CYLNA</name>
<feature type="signal peptide" evidence="1">
    <location>
        <begin position="1"/>
        <end position="20"/>
    </location>
</feature>
<keyword evidence="1" id="KW-0732">Signal</keyword>
<evidence type="ECO:0000313" key="2">
    <source>
        <dbReference type="EMBL" id="CAJ0595599.1"/>
    </source>
</evidence>
<dbReference type="Proteomes" id="UP001176961">
    <property type="component" value="Unassembled WGS sequence"/>
</dbReference>
<reference evidence="2" key="1">
    <citation type="submission" date="2023-07" db="EMBL/GenBank/DDBJ databases">
        <authorList>
            <consortium name="CYATHOMIX"/>
        </authorList>
    </citation>
    <scope>NUCLEOTIDE SEQUENCE</scope>
    <source>
        <strain evidence="2">N/A</strain>
    </source>
</reference>
<evidence type="ECO:0000256" key="1">
    <source>
        <dbReference type="SAM" id="SignalP"/>
    </source>
</evidence>
<keyword evidence="3" id="KW-1185">Reference proteome</keyword>
<sequence>MCSKGISIAIALLVILQVHGTTSCTFIDQKDDFVADVIYAMLKKDKDWCLLTCYEEENCTYVEYQEGVCTIFKDGETHQDGGNNMYKLDCQLTLPACPHCLPLAPEVEFQTLPVPKIEQSKTRMRELLAKDAVALTVVHIYDKNGYIFTKSEAAFPDGTAPFHR</sequence>
<dbReference type="PROSITE" id="PS51257">
    <property type="entry name" value="PROKAR_LIPOPROTEIN"/>
    <property type="match status" value="1"/>
</dbReference>